<reference evidence="1" key="2">
    <citation type="submission" date="2021-08" db="EMBL/GenBank/DDBJ databases">
        <authorList>
            <person name="Gostincar C."/>
            <person name="Sun X."/>
            <person name="Song Z."/>
            <person name="Gunde-Cimerman N."/>
        </authorList>
    </citation>
    <scope>NUCLEOTIDE SEQUENCE</scope>
    <source>
        <strain evidence="1">EXF-9298</strain>
    </source>
</reference>
<comment type="caution">
    <text evidence="1">The sequence shown here is derived from an EMBL/GenBank/DDBJ whole genome shotgun (WGS) entry which is preliminary data.</text>
</comment>
<accession>A0A9P8FVI5</accession>
<dbReference type="Proteomes" id="UP000729357">
    <property type="component" value="Unassembled WGS sequence"/>
</dbReference>
<reference evidence="1" key="1">
    <citation type="journal article" date="2021" name="J Fungi (Basel)">
        <title>Virulence traits and population genomics of the black yeast Aureobasidium melanogenum.</title>
        <authorList>
            <person name="Cernosa A."/>
            <person name="Sun X."/>
            <person name="Gostincar C."/>
            <person name="Fang C."/>
            <person name="Gunde-Cimerman N."/>
            <person name="Song Z."/>
        </authorList>
    </citation>
    <scope>NUCLEOTIDE SEQUENCE</scope>
    <source>
        <strain evidence="1">EXF-9298</strain>
    </source>
</reference>
<keyword evidence="2" id="KW-1185">Reference proteome</keyword>
<dbReference type="AlphaFoldDB" id="A0A9P8FVI5"/>
<protein>
    <submittedName>
        <fullName evidence="1">Uncharacterized protein</fullName>
    </submittedName>
</protein>
<proteinExistence type="predicted"/>
<sequence length="396" mass="44968">MSSLHKPPPDLLSLPNEILARICFYAEDGDDYLIKSLRWLKAVRPTCKQLYVPATTEFVKQYLKRPEVSLSRHGLQEFVELCKHPLFGPHVQHISFDSCRLDSKFVQNIGAQMDSLITENKLEAVKQAEEYLDWYLLKLEEELRFEESGDMAVLLKQAFEALRMHGNSIGLTALVSDNPFNLDFHSKTALSSLETLDLSIGEHDYVKDVDKTLEAFVSQAKGLKRFDLMVIESEDHEEADDRPSPSESIEYASQIIRILNSDALRWVWLADVTIFEVDLITMLTGHQSTLKEVVLSDVTLAGAWDGVLLCLRDKLSLERFVIVGARQTHGDDLEEGSYGGFWVDGGVELNGDEEITSRLTDVLSQKSRQRTDADFRPNWECANSMWDSMTMAHFSD</sequence>
<gene>
    <name evidence="1" type="ORF">KCU98_g5715</name>
</gene>
<feature type="non-terminal residue" evidence="1">
    <location>
        <position position="396"/>
    </location>
</feature>
<dbReference type="EMBL" id="JAHFXS010000540">
    <property type="protein sequence ID" value="KAG9984003.1"/>
    <property type="molecule type" value="Genomic_DNA"/>
</dbReference>
<evidence type="ECO:0000313" key="1">
    <source>
        <dbReference type="EMBL" id="KAG9984003.1"/>
    </source>
</evidence>
<organism evidence="1 2">
    <name type="scientific">Aureobasidium melanogenum</name>
    <name type="common">Aureobasidium pullulans var. melanogenum</name>
    <dbReference type="NCBI Taxonomy" id="46634"/>
    <lineage>
        <taxon>Eukaryota</taxon>
        <taxon>Fungi</taxon>
        <taxon>Dikarya</taxon>
        <taxon>Ascomycota</taxon>
        <taxon>Pezizomycotina</taxon>
        <taxon>Dothideomycetes</taxon>
        <taxon>Dothideomycetidae</taxon>
        <taxon>Dothideales</taxon>
        <taxon>Saccotheciaceae</taxon>
        <taxon>Aureobasidium</taxon>
    </lineage>
</organism>
<evidence type="ECO:0000313" key="2">
    <source>
        <dbReference type="Proteomes" id="UP000729357"/>
    </source>
</evidence>
<name>A0A9P8FVI5_AURME</name>